<dbReference type="EMBL" id="CARXXK010001151">
    <property type="protein sequence ID" value="CAI6374049.1"/>
    <property type="molecule type" value="Genomic_DNA"/>
</dbReference>
<evidence type="ECO:0000313" key="2">
    <source>
        <dbReference type="EMBL" id="CAI6374049.1"/>
    </source>
</evidence>
<evidence type="ECO:0000259" key="1">
    <source>
        <dbReference type="Pfam" id="PF10551"/>
    </source>
</evidence>
<dbReference type="AlphaFoldDB" id="A0AAV0Y2L7"/>
<sequence>MEHDEYRYDNNVKKNGVTYYKCSKRTLHFCTGTMKKMPDGSLIVMQPHCNHERENNDMQLVDDLKNILKRRAASDSVQLKLIYDEGCRRHPLEANLYPWSTAESLMRLARRSLMPPLPDNLLQLAIVFENGQLPRYNCCDVSIFRKELHVDGTFKVVPARMGYQMLSIHVMIQNYSLPIIFVLMEAKTRNSYDTVFSYIRNNLLPRISPAIIVTDYETALRDVLQSYFPGARTSGCWFHHNQAVLKNMKSRGYYRLIKTNENALKSLKLLFGLPLLPAQDIERGFRLIKMFAINHGVPMDDLFNYYERYWLRRVGAQIMSVYGLPRRTNNNLESFHNQLRLKFSVTHPNLWIFLGKYINIY</sequence>
<dbReference type="InterPro" id="IPR018289">
    <property type="entry name" value="MULE_transposase_dom"/>
</dbReference>
<dbReference type="Gene3D" id="2.20.25.240">
    <property type="match status" value="1"/>
</dbReference>
<reference evidence="2 3" key="1">
    <citation type="submission" date="2023-01" db="EMBL/GenBank/DDBJ databases">
        <authorList>
            <person name="Whitehead M."/>
        </authorList>
    </citation>
    <scope>NUCLEOTIDE SEQUENCE [LARGE SCALE GENOMIC DNA]</scope>
</reference>
<evidence type="ECO:0000313" key="3">
    <source>
        <dbReference type="Proteomes" id="UP001160148"/>
    </source>
</evidence>
<comment type="caution">
    <text evidence="2">The sequence shown here is derived from an EMBL/GenBank/DDBJ whole genome shotgun (WGS) entry which is preliminary data.</text>
</comment>
<keyword evidence="3" id="KW-1185">Reference proteome</keyword>
<protein>
    <recommendedName>
        <fullName evidence="1">MULE transposase domain-containing protein</fullName>
    </recommendedName>
</protein>
<name>A0AAV0Y2L7_9HEMI</name>
<dbReference type="Proteomes" id="UP001160148">
    <property type="component" value="Unassembled WGS sequence"/>
</dbReference>
<dbReference type="PANTHER" id="PTHR47160:SF10">
    <property type="entry name" value="MULE TRANSPOSASE DOMAIN-CONTAINING PROTEIN"/>
    <property type="match status" value="1"/>
</dbReference>
<dbReference type="PANTHER" id="PTHR47160">
    <property type="entry name" value="PUTATIVE-RELATED"/>
    <property type="match status" value="1"/>
</dbReference>
<dbReference type="Pfam" id="PF10551">
    <property type="entry name" value="MULE"/>
    <property type="match status" value="1"/>
</dbReference>
<gene>
    <name evidence="2" type="ORF">MEUPH1_LOCUS27711</name>
</gene>
<proteinExistence type="predicted"/>
<feature type="domain" description="MULE transposase" evidence="1">
    <location>
        <begin position="148"/>
        <end position="242"/>
    </location>
</feature>
<accession>A0AAV0Y2L7</accession>
<organism evidence="2 3">
    <name type="scientific">Macrosiphum euphorbiae</name>
    <name type="common">potato aphid</name>
    <dbReference type="NCBI Taxonomy" id="13131"/>
    <lineage>
        <taxon>Eukaryota</taxon>
        <taxon>Metazoa</taxon>
        <taxon>Ecdysozoa</taxon>
        <taxon>Arthropoda</taxon>
        <taxon>Hexapoda</taxon>
        <taxon>Insecta</taxon>
        <taxon>Pterygota</taxon>
        <taxon>Neoptera</taxon>
        <taxon>Paraneoptera</taxon>
        <taxon>Hemiptera</taxon>
        <taxon>Sternorrhyncha</taxon>
        <taxon>Aphidomorpha</taxon>
        <taxon>Aphidoidea</taxon>
        <taxon>Aphididae</taxon>
        <taxon>Macrosiphini</taxon>
        <taxon>Macrosiphum</taxon>
    </lineage>
</organism>